<dbReference type="Proteomes" id="UP000053424">
    <property type="component" value="Unassembled WGS sequence"/>
</dbReference>
<name>A0A0C3CL72_HEBCY</name>
<gene>
    <name evidence="2" type="ORF">M413DRAFT_25287</name>
</gene>
<evidence type="ECO:0000256" key="1">
    <source>
        <dbReference type="SAM" id="MobiDB-lite"/>
    </source>
</evidence>
<protein>
    <submittedName>
        <fullName evidence="2">Uncharacterized protein</fullName>
    </submittedName>
</protein>
<dbReference type="HOGENOM" id="CLU_858040_0_0_1"/>
<evidence type="ECO:0000313" key="2">
    <source>
        <dbReference type="EMBL" id="KIM44879.1"/>
    </source>
</evidence>
<organism evidence="2 3">
    <name type="scientific">Hebeloma cylindrosporum</name>
    <dbReference type="NCBI Taxonomy" id="76867"/>
    <lineage>
        <taxon>Eukaryota</taxon>
        <taxon>Fungi</taxon>
        <taxon>Dikarya</taxon>
        <taxon>Basidiomycota</taxon>
        <taxon>Agaricomycotina</taxon>
        <taxon>Agaricomycetes</taxon>
        <taxon>Agaricomycetidae</taxon>
        <taxon>Agaricales</taxon>
        <taxon>Agaricineae</taxon>
        <taxon>Hymenogastraceae</taxon>
        <taxon>Hebeloma</taxon>
    </lineage>
</organism>
<feature type="region of interest" description="Disordered" evidence="1">
    <location>
        <begin position="284"/>
        <end position="310"/>
    </location>
</feature>
<accession>A0A0C3CL72</accession>
<reference evidence="2 3" key="1">
    <citation type="submission" date="2014-04" db="EMBL/GenBank/DDBJ databases">
        <authorList>
            <consortium name="DOE Joint Genome Institute"/>
            <person name="Kuo A."/>
            <person name="Gay G."/>
            <person name="Dore J."/>
            <person name="Kohler A."/>
            <person name="Nagy L.G."/>
            <person name="Floudas D."/>
            <person name="Copeland A."/>
            <person name="Barry K.W."/>
            <person name="Cichocki N."/>
            <person name="Veneault-Fourrey C."/>
            <person name="LaButti K."/>
            <person name="Lindquist E.A."/>
            <person name="Lipzen A."/>
            <person name="Lundell T."/>
            <person name="Morin E."/>
            <person name="Murat C."/>
            <person name="Sun H."/>
            <person name="Tunlid A."/>
            <person name="Henrissat B."/>
            <person name="Grigoriev I.V."/>
            <person name="Hibbett D.S."/>
            <person name="Martin F."/>
            <person name="Nordberg H.P."/>
            <person name="Cantor M.N."/>
            <person name="Hua S.X."/>
        </authorList>
    </citation>
    <scope>NUCLEOTIDE SEQUENCE [LARGE SCALE GENOMIC DNA]</scope>
    <source>
        <strain evidence="3">h7</strain>
    </source>
</reference>
<dbReference type="AlphaFoldDB" id="A0A0C3CL72"/>
<keyword evidence="3" id="KW-1185">Reference proteome</keyword>
<reference evidence="3" key="2">
    <citation type="submission" date="2015-01" db="EMBL/GenBank/DDBJ databases">
        <title>Evolutionary Origins and Diversification of the Mycorrhizal Mutualists.</title>
        <authorList>
            <consortium name="DOE Joint Genome Institute"/>
            <consortium name="Mycorrhizal Genomics Consortium"/>
            <person name="Kohler A."/>
            <person name="Kuo A."/>
            <person name="Nagy L.G."/>
            <person name="Floudas D."/>
            <person name="Copeland A."/>
            <person name="Barry K.W."/>
            <person name="Cichocki N."/>
            <person name="Veneault-Fourrey C."/>
            <person name="LaButti K."/>
            <person name="Lindquist E.A."/>
            <person name="Lipzen A."/>
            <person name="Lundell T."/>
            <person name="Morin E."/>
            <person name="Murat C."/>
            <person name="Riley R."/>
            <person name="Ohm R."/>
            <person name="Sun H."/>
            <person name="Tunlid A."/>
            <person name="Henrissat B."/>
            <person name="Grigoriev I.V."/>
            <person name="Hibbett D.S."/>
            <person name="Martin F."/>
        </authorList>
    </citation>
    <scope>NUCLEOTIDE SEQUENCE [LARGE SCALE GENOMIC DNA]</scope>
    <source>
        <strain evidence="3">h7</strain>
    </source>
</reference>
<sequence length="324" mass="36296">MSSMMKTSAAIALLAAFPLVIYPNYLYWAGYLVDVRLLGTKKKESTSSPRKYSPPNFNDCAQLQIILQDVKDHILRSSSTRSIYAIICQLFHRHMDNPQDIDQDINKTFDDNVNTIFTSFWPTFAPLPERLMDGHLGVVWSETEEKTTGVFELRLNPDLIVALEKTTEGSDLSILLSTLLIATIFHELCHYVTKSIFHSKMTPLACGPELPGSLDGESGVLFEEMLIGATISAVRKDSEYAENDMDKIKGLAFLASIKTNHLQPMPLQSLQPYVDKKGFTRFRSFQGGDHRNSTDGPELPPGRSTFPNQRSGLRIVTDKGYILS</sequence>
<evidence type="ECO:0000313" key="3">
    <source>
        <dbReference type="Proteomes" id="UP000053424"/>
    </source>
</evidence>
<dbReference type="EMBL" id="KN831773">
    <property type="protein sequence ID" value="KIM44879.1"/>
    <property type="molecule type" value="Genomic_DNA"/>
</dbReference>
<proteinExistence type="predicted"/>